<dbReference type="AlphaFoldDB" id="A0AAY5KJX4"/>
<name>A0AAY5KJX4_ESOLU</name>
<keyword evidence="3" id="KW-1185">Reference proteome</keyword>
<accession>A0AAY5KJX4</accession>
<dbReference type="NCBIfam" id="TIGR01571">
    <property type="entry name" value="A_thal_Cys_rich"/>
    <property type="match status" value="1"/>
</dbReference>
<sequence length="154" mass="17447">MEKSERASSIFFTVYDSSEENSEAAIMSNKMVIQQPMAFVQTATSNQWNSEICDCTEDMSSCCFAFWCFPCFSCITSKEAGECLCLPLLDGFGLIPPITMSMRVAMRHRYGIEGTMCNDCVYSFFCTACTWCQMSREMKTRQQPITLVNAHMRG</sequence>
<organism evidence="2 3">
    <name type="scientific">Esox lucius</name>
    <name type="common">Northern pike</name>
    <dbReference type="NCBI Taxonomy" id="8010"/>
    <lineage>
        <taxon>Eukaryota</taxon>
        <taxon>Metazoa</taxon>
        <taxon>Chordata</taxon>
        <taxon>Craniata</taxon>
        <taxon>Vertebrata</taxon>
        <taxon>Euteleostomi</taxon>
        <taxon>Actinopterygii</taxon>
        <taxon>Neopterygii</taxon>
        <taxon>Teleostei</taxon>
        <taxon>Protacanthopterygii</taxon>
        <taxon>Esociformes</taxon>
        <taxon>Esocidae</taxon>
        <taxon>Esox</taxon>
    </lineage>
</organism>
<dbReference type="Ensembl" id="ENSELUT00000104101.1">
    <property type="protein sequence ID" value="ENSELUP00000089428.1"/>
    <property type="gene ID" value="ENSELUG00000040446.1"/>
</dbReference>
<evidence type="ECO:0008006" key="4">
    <source>
        <dbReference type="Google" id="ProtNLM"/>
    </source>
</evidence>
<dbReference type="PANTHER" id="PTHR15907">
    <property type="entry name" value="DUF614 FAMILY PROTEIN-RELATED"/>
    <property type="match status" value="1"/>
</dbReference>
<comment type="similarity">
    <text evidence="1">Belongs to the cornifelin family.</text>
</comment>
<evidence type="ECO:0000313" key="3">
    <source>
        <dbReference type="Proteomes" id="UP000265140"/>
    </source>
</evidence>
<reference evidence="2" key="3">
    <citation type="submission" date="2025-09" db="UniProtKB">
        <authorList>
            <consortium name="Ensembl"/>
        </authorList>
    </citation>
    <scope>IDENTIFICATION</scope>
</reference>
<evidence type="ECO:0000313" key="2">
    <source>
        <dbReference type="Ensembl" id="ENSELUP00000089428.1"/>
    </source>
</evidence>
<dbReference type="InterPro" id="IPR006461">
    <property type="entry name" value="PLAC_motif_containing"/>
</dbReference>
<proteinExistence type="inferred from homology"/>
<dbReference type="Proteomes" id="UP000265140">
    <property type="component" value="Chromosome 24"/>
</dbReference>
<protein>
    <recommendedName>
        <fullName evidence="4">Cornifelin homolog B</fullName>
    </recommendedName>
</protein>
<reference evidence="2 3" key="1">
    <citation type="submission" date="2020-02" db="EMBL/GenBank/DDBJ databases">
        <title>Esox lucius (northern pike) genome, fEsoLuc1, primary haplotype.</title>
        <authorList>
            <person name="Myers G."/>
            <person name="Karagic N."/>
            <person name="Meyer A."/>
            <person name="Pippel M."/>
            <person name="Reichard M."/>
            <person name="Winkler S."/>
            <person name="Tracey A."/>
            <person name="Sims Y."/>
            <person name="Howe K."/>
            <person name="Rhie A."/>
            <person name="Formenti G."/>
            <person name="Durbin R."/>
            <person name="Fedrigo O."/>
            <person name="Jarvis E.D."/>
        </authorList>
    </citation>
    <scope>NUCLEOTIDE SEQUENCE [LARGE SCALE GENOMIC DNA]</scope>
</reference>
<reference evidence="2" key="2">
    <citation type="submission" date="2025-08" db="UniProtKB">
        <authorList>
            <consortium name="Ensembl"/>
        </authorList>
    </citation>
    <scope>IDENTIFICATION</scope>
</reference>
<evidence type="ECO:0000256" key="1">
    <source>
        <dbReference type="ARBA" id="ARBA00009024"/>
    </source>
</evidence>
<dbReference type="Pfam" id="PF04749">
    <property type="entry name" value="PLAC8"/>
    <property type="match status" value="1"/>
</dbReference>
<dbReference type="GeneTree" id="ENSGT00940000163701"/>